<evidence type="ECO:0000313" key="1">
    <source>
        <dbReference type="EMBL" id="KAA3481486.1"/>
    </source>
</evidence>
<proteinExistence type="predicted"/>
<name>A0A5B6WJZ6_9ROSI</name>
<gene>
    <name evidence="1" type="ORF">EPI10_021848</name>
</gene>
<dbReference type="Proteomes" id="UP000325315">
    <property type="component" value="Unassembled WGS sequence"/>
</dbReference>
<evidence type="ECO:0000313" key="2">
    <source>
        <dbReference type="Proteomes" id="UP000325315"/>
    </source>
</evidence>
<dbReference type="OrthoDB" id="1748430at2759"/>
<keyword evidence="1" id="KW-0548">Nucleotidyltransferase</keyword>
<dbReference type="PANTHER" id="PTHR46890:SF48">
    <property type="entry name" value="RNA-DIRECTED DNA POLYMERASE"/>
    <property type="match status" value="1"/>
</dbReference>
<protein>
    <submittedName>
        <fullName evidence="1">Reverse transcriptase</fullName>
    </submittedName>
</protein>
<keyword evidence="1" id="KW-0808">Transferase</keyword>
<comment type="caution">
    <text evidence="1">The sequence shown here is derived from an EMBL/GenBank/DDBJ whole genome shotgun (WGS) entry which is preliminary data.</text>
</comment>
<organism evidence="1 2">
    <name type="scientific">Gossypium australe</name>
    <dbReference type="NCBI Taxonomy" id="47621"/>
    <lineage>
        <taxon>Eukaryota</taxon>
        <taxon>Viridiplantae</taxon>
        <taxon>Streptophyta</taxon>
        <taxon>Embryophyta</taxon>
        <taxon>Tracheophyta</taxon>
        <taxon>Spermatophyta</taxon>
        <taxon>Magnoliopsida</taxon>
        <taxon>eudicotyledons</taxon>
        <taxon>Gunneridae</taxon>
        <taxon>Pentapetalae</taxon>
        <taxon>rosids</taxon>
        <taxon>malvids</taxon>
        <taxon>Malvales</taxon>
        <taxon>Malvaceae</taxon>
        <taxon>Malvoideae</taxon>
        <taxon>Gossypium</taxon>
    </lineage>
</organism>
<dbReference type="GO" id="GO:0003964">
    <property type="term" value="F:RNA-directed DNA polymerase activity"/>
    <property type="evidence" value="ECO:0007669"/>
    <property type="project" value="UniProtKB-KW"/>
</dbReference>
<dbReference type="EMBL" id="SMMG02000003">
    <property type="protein sequence ID" value="KAA3481486.1"/>
    <property type="molecule type" value="Genomic_DNA"/>
</dbReference>
<keyword evidence="2" id="KW-1185">Reference proteome</keyword>
<keyword evidence="1" id="KW-0695">RNA-directed DNA polymerase</keyword>
<dbReference type="PANTHER" id="PTHR46890">
    <property type="entry name" value="NON-LTR RETROLELEMENT REVERSE TRANSCRIPTASE-LIKE PROTEIN-RELATED"/>
    <property type="match status" value="1"/>
</dbReference>
<accession>A0A5B6WJZ6</accession>
<dbReference type="AlphaFoldDB" id="A0A5B6WJZ6"/>
<reference evidence="2" key="1">
    <citation type="journal article" date="2019" name="Plant Biotechnol. J.">
        <title>Genome sequencing of the Australian wild diploid species Gossypium australe highlights disease resistance and delayed gland morphogenesis.</title>
        <authorList>
            <person name="Cai Y."/>
            <person name="Cai X."/>
            <person name="Wang Q."/>
            <person name="Wang P."/>
            <person name="Zhang Y."/>
            <person name="Cai C."/>
            <person name="Xu Y."/>
            <person name="Wang K."/>
            <person name="Zhou Z."/>
            <person name="Wang C."/>
            <person name="Geng S."/>
            <person name="Li B."/>
            <person name="Dong Q."/>
            <person name="Hou Y."/>
            <person name="Wang H."/>
            <person name="Ai P."/>
            <person name="Liu Z."/>
            <person name="Yi F."/>
            <person name="Sun M."/>
            <person name="An G."/>
            <person name="Cheng J."/>
            <person name="Zhang Y."/>
            <person name="Shi Q."/>
            <person name="Xie Y."/>
            <person name="Shi X."/>
            <person name="Chang Y."/>
            <person name="Huang F."/>
            <person name="Chen Y."/>
            <person name="Hong S."/>
            <person name="Mi L."/>
            <person name="Sun Q."/>
            <person name="Zhang L."/>
            <person name="Zhou B."/>
            <person name="Peng R."/>
            <person name="Zhang X."/>
            <person name="Liu F."/>
        </authorList>
    </citation>
    <scope>NUCLEOTIDE SEQUENCE [LARGE SCALE GENOMIC DNA]</scope>
    <source>
        <strain evidence="2">cv. PA1801</strain>
    </source>
</reference>
<dbReference type="InterPro" id="IPR052343">
    <property type="entry name" value="Retrotransposon-Effector_Assoc"/>
</dbReference>
<sequence length="264" mass="30678">MRSLGSIQKPMDWSSSSRLVDLEMEVRNDLENVLNHEELLWRQNARCDWLQFGDRNTKYFHSCIMQRRKFNRIMDLSISSGERSSDQSILNDEAARFFENLYGEIPTPISAFPMNLFSSLKEKDIDFLKKPILNDEIQEALFDMTPLKAPGSDGQWDSVGRVVCEWVQGIFAGNKIEENLNNMLIVLIPKKDRPEDFSQFRPISLCSVMYKLVMKVITNRFKVVFLNYISPEQARFIAGHNISDNIITAHKVIHLMRSRKVARN</sequence>